<keyword evidence="4" id="KW-1185">Reference proteome</keyword>
<dbReference type="InterPro" id="IPR036812">
    <property type="entry name" value="NAD(P)_OxRdtase_dom_sf"/>
</dbReference>
<comment type="caution">
    <text evidence="3">The sequence shown here is derived from an EMBL/GenBank/DDBJ whole genome shotgun (WGS) entry which is preliminary data.</text>
</comment>
<gene>
    <name evidence="3" type="ORF">AF333_22480</name>
</gene>
<dbReference type="InterPro" id="IPR023210">
    <property type="entry name" value="NADP_OxRdtase_dom"/>
</dbReference>
<feature type="domain" description="NADP-dependent oxidoreductase" evidence="2">
    <location>
        <begin position="14"/>
        <end position="306"/>
    </location>
</feature>
<dbReference type="SUPFAM" id="SSF51430">
    <property type="entry name" value="NAD(P)-linked oxidoreductase"/>
    <property type="match status" value="1"/>
</dbReference>
<dbReference type="PANTHER" id="PTHR43625:SF40">
    <property type="entry name" value="ALDO-KETO REDUCTASE YAKC [NADP(+)]"/>
    <property type="match status" value="1"/>
</dbReference>
<dbReference type="GO" id="GO:0005737">
    <property type="term" value="C:cytoplasm"/>
    <property type="evidence" value="ECO:0007669"/>
    <property type="project" value="TreeGrafter"/>
</dbReference>
<evidence type="ECO:0000313" key="3">
    <source>
        <dbReference type="EMBL" id="KON97786.1"/>
    </source>
</evidence>
<dbReference type="RefSeq" id="WP_043069061.1">
    <property type="nucleotide sequence ID" value="NZ_CCMI01000184.1"/>
</dbReference>
<dbReference type="InterPro" id="IPR050791">
    <property type="entry name" value="Aldo-Keto_reductase"/>
</dbReference>
<dbReference type="Pfam" id="PF00248">
    <property type="entry name" value="Aldo_ket_red"/>
    <property type="match status" value="1"/>
</dbReference>
<protein>
    <submittedName>
        <fullName evidence="3">Aldo/keto reductase</fullName>
    </submittedName>
</protein>
<evidence type="ECO:0000313" key="4">
    <source>
        <dbReference type="Proteomes" id="UP000037269"/>
    </source>
</evidence>
<evidence type="ECO:0000259" key="2">
    <source>
        <dbReference type="Pfam" id="PF00248"/>
    </source>
</evidence>
<name>A0A0D1XS49_ANEMI</name>
<dbReference type="GO" id="GO:0016491">
    <property type="term" value="F:oxidoreductase activity"/>
    <property type="evidence" value="ECO:0007669"/>
    <property type="project" value="UniProtKB-KW"/>
</dbReference>
<dbReference type="AlphaFoldDB" id="A0A0D1XS49"/>
<organism evidence="3 4">
    <name type="scientific">Aneurinibacillus migulanus</name>
    <name type="common">Bacillus migulanus</name>
    <dbReference type="NCBI Taxonomy" id="47500"/>
    <lineage>
        <taxon>Bacteria</taxon>
        <taxon>Bacillati</taxon>
        <taxon>Bacillota</taxon>
        <taxon>Bacilli</taxon>
        <taxon>Bacillales</taxon>
        <taxon>Paenibacillaceae</taxon>
        <taxon>Aneurinibacillus group</taxon>
        <taxon>Aneurinibacillus</taxon>
    </lineage>
</organism>
<dbReference type="STRING" id="47500.AF333_22480"/>
<evidence type="ECO:0000256" key="1">
    <source>
        <dbReference type="ARBA" id="ARBA00023002"/>
    </source>
</evidence>
<sequence length="323" mass="36087">MKKRRLGQLEVSALGLGCMGMSEFYGATDEKESISTIHKALDLGIDFLDTADMYGVGGSNEILVGKALKGRRSKTIVATKFGVVRDAQGNVTGINGHPEYLRKAIDESLRRIGTDYIDLYYQHMLDPNVPIEETVGAMSELVKEGKVRFLGLSNVGTDTLIRANKIYPITALQVEYSLWSREIEQVLPTARELEVGIVAYSPLGKGFLTGRITSFEDFSEHDIRRHFSRFQGENFKKNLDLVSELKEIAREKRISPSQVALAWVLLQGEDIVPIPGTRREKNLVENSKALEVILNEEDLIRIDNIARQIVGDFEISSTTLDNL</sequence>
<dbReference type="CDD" id="cd19076">
    <property type="entry name" value="AKR_AKR13A_13D"/>
    <property type="match status" value="1"/>
</dbReference>
<dbReference type="OrthoDB" id="9773828at2"/>
<dbReference type="Proteomes" id="UP000037269">
    <property type="component" value="Unassembled WGS sequence"/>
</dbReference>
<proteinExistence type="predicted"/>
<dbReference type="PATRIC" id="fig|47500.8.peg.4763"/>
<keyword evidence="1" id="KW-0560">Oxidoreductase</keyword>
<reference evidence="3 4" key="1">
    <citation type="submission" date="2015-07" db="EMBL/GenBank/DDBJ databases">
        <title>Fjat-14205 dsm 2895.</title>
        <authorList>
            <person name="Liu B."/>
            <person name="Wang J."/>
            <person name="Zhu Y."/>
            <person name="Liu G."/>
            <person name="Chen Q."/>
            <person name="Chen Z."/>
            <person name="Lan J."/>
            <person name="Che J."/>
            <person name="Ge C."/>
            <person name="Shi H."/>
            <person name="Pan Z."/>
            <person name="Liu X."/>
        </authorList>
    </citation>
    <scope>NUCLEOTIDE SEQUENCE [LARGE SCALE GENOMIC DNA]</scope>
    <source>
        <strain evidence="3 4">DSM 2895</strain>
    </source>
</reference>
<accession>A0A0D1XS49</accession>
<dbReference type="Gene3D" id="3.20.20.100">
    <property type="entry name" value="NADP-dependent oxidoreductase domain"/>
    <property type="match status" value="1"/>
</dbReference>
<dbReference type="GeneID" id="42307903"/>
<dbReference type="EMBL" id="LGUG01000004">
    <property type="protein sequence ID" value="KON97786.1"/>
    <property type="molecule type" value="Genomic_DNA"/>
</dbReference>
<dbReference type="PANTHER" id="PTHR43625">
    <property type="entry name" value="AFLATOXIN B1 ALDEHYDE REDUCTASE"/>
    <property type="match status" value="1"/>
</dbReference>